<feature type="domain" description="Thioredoxin" evidence="8">
    <location>
        <begin position="21"/>
        <end position="215"/>
    </location>
</feature>
<evidence type="ECO:0000256" key="1">
    <source>
        <dbReference type="ARBA" id="ARBA00005791"/>
    </source>
</evidence>
<sequence>MKIYFFAIPIIIGIVIGLGLTLNLEQTPDNSSILNKENLIRGSTILGNPDAEITIVEFGDYQCTFCYKFHDETMKKIDQKYIKTANVNFVYKDFPLNGPQSILASEASYCAQKQNKFWEYHDTLYNNWGGENTGWITKNVLLGFANDIKLDLDSFSQCLENSEFKQKVLDNEQFGREIGIDATPSFLIFNDSDLYRIIGAQPFERFEQALQELGNS</sequence>
<evidence type="ECO:0000256" key="4">
    <source>
        <dbReference type="ARBA" id="ARBA00023002"/>
    </source>
</evidence>
<dbReference type="Gene3D" id="3.40.30.10">
    <property type="entry name" value="Glutaredoxin"/>
    <property type="match status" value="1"/>
</dbReference>
<evidence type="ECO:0000256" key="3">
    <source>
        <dbReference type="ARBA" id="ARBA00022729"/>
    </source>
</evidence>
<feature type="transmembrane region" description="Helical" evidence="7">
    <location>
        <begin position="6"/>
        <end position="24"/>
    </location>
</feature>
<proteinExistence type="inferred from homology"/>
<keyword evidence="4" id="KW-0560">Oxidoreductase</keyword>
<evidence type="ECO:0000256" key="5">
    <source>
        <dbReference type="ARBA" id="ARBA00023157"/>
    </source>
</evidence>
<protein>
    <submittedName>
        <fullName evidence="9">DSBA oxidoreductase</fullName>
    </submittedName>
</protein>
<dbReference type="PANTHER" id="PTHR13887:SF14">
    <property type="entry name" value="DISULFIDE BOND FORMATION PROTEIN D"/>
    <property type="match status" value="1"/>
</dbReference>
<dbReference type="GO" id="GO:0016491">
    <property type="term" value="F:oxidoreductase activity"/>
    <property type="evidence" value="ECO:0007669"/>
    <property type="project" value="UniProtKB-KW"/>
</dbReference>
<comment type="similarity">
    <text evidence="2">Belongs to the glutaredoxin family.</text>
</comment>
<evidence type="ECO:0000259" key="8">
    <source>
        <dbReference type="PROSITE" id="PS51352"/>
    </source>
</evidence>
<comment type="similarity">
    <text evidence="1">Belongs to the thioredoxin family. DsbA subfamily.</text>
</comment>
<dbReference type="InterPro" id="IPR012336">
    <property type="entry name" value="Thioredoxin-like_fold"/>
</dbReference>
<reference evidence="9" key="1">
    <citation type="journal article" date="2014" name="Genome Biol. Evol.">
        <title>Pangenome evidence for extensive interdomain horizontal transfer affecting lineage core and shell genes in uncultured planktonic thaumarchaeota and euryarchaeota.</title>
        <authorList>
            <person name="Deschamps P."/>
            <person name="Zivanovic Y."/>
            <person name="Moreira D."/>
            <person name="Rodriguez-Valera F."/>
            <person name="Lopez-Garcia P."/>
        </authorList>
    </citation>
    <scope>NUCLEOTIDE SEQUENCE</scope>
</reference>
<evidence type="ECO:0000256" key="2">
    <source>
        <dbReference type="ARBA" id="ARBA00007787"/>
    </source>
</evidence>
<keyword evidence="3" id="KW-0732">Signal</keyword>
<dbReference type="SUPFAM" id="SSF52833">
    <property type="entry name" value="Thioredoxin-like"/>
    <property type="match status" value="1"/>
</dbReference>
<evidence type="ECO:0000256" key="7">
    <source>
        <dbReference type="SAM" id="Phobius"/>
    </source>
</evidence>
<dbReference type="PROSITE" id="PS51352">
    <property type="entry name" value="THIOREDOXIN_2"/>
    <property type="match status" value="1"/>
</dbReference>
<evidence type="ECO:0000256" key="6">
    <source>
        <dbReference type="ARBA" id="ARBA00023284"/>
    </source>
</evidence>
<dbReference type="AlphaFoldDB" id="A0A075I3C8"/>
<name>A0A075I3C8_9ARCH</name>
<dbReference type="Pfam" id="PF13462">
    <property type="entry name" value="Thioredoxin_4"/>
    <property type="match status" value="1"/>
</dbReference>
<dbReference type="PANTHER" id="PTHR13887">
    <property type="entry name" value="GLUTATHIONE S-TRANSFERASE KAPPA"/>
    <property type="match status" value="1"/>
</dbReference>
<keyword evidence="7" id="KW-0812">Transmembrane</keyword>
<organism evidence="9">
    <name type="scientific">uncultured marine thaumarchaeote KM3_89_H08</name>
    <dbReference type="NCBI Taxonomy" id="1456341"/>
    <lineage>
        <taxon>Archaea</taxon>
        <taxon>Nitrososphaerota</taxon>
        <taxon>environmental samples</taxon>
    </lineage>
</organism>
<keyword evidence="5" id="KW-1015">Disulfide bond</keyword>
<keyword evidence="6" id="KW-0676">Redox-active center</keyword>
<dbReference type="InterPro" id="IPR036249">
    <property type="entry name" value="Thioredoxin-like_sf"/>
</dbReference>
<dbReference type="InterPro" id="IPR013766">
    <property type="entry name" value="Thioredoxin_domain"/>
</dbReference>
<keyword evidence="7" id="KW-1133">Transmembrane helix</keyword>
<accession>A0A075I3C8</accession>
<evidence type="ECO:0000313" key="9">
    <source>
        <dbReference type="EMBL" id="AIF20433.1"/>
    </source>
</evidence>
<keyword evidence="7" id="KW-0472">Membrane</keyword>
<dbReference type="EMBL" id="KF901165">
    <property type="protein sequence ID" value="AIF20433.1"/>
    <property type="molecule type" value="Genomic_DNA"/>
</dbReference>